<dbReference type="GO" id="GO:0004672">
    <property type="term" value="F:protein kinase activity"/>
    <property type="evidence" value="ECO:0007669"/>
    <property type="project" value="InterPro"/>
</dbReference>
<evidence type="ECO:0000313" key="7">
    <source>
        <dbReference type="Proteomes" id="UP001212997"/>
    </source>
</evidence>
<evidence type="ECO:0000256" key="4">
    <source>
        <dbReference type="SAM" id="MobiDB-lite"/>
    </source>
</evidence>
<dbReference type="PANTHER" id="PTHR24171">
    <property type="entry name" value="ANKYRIN REPEAT DOMAIN-CONTAINING PROTEIN 39-RELATED"/>
    <property type="match status" value="1"/>
</dbReference>
<dbReference type="Gene3D" id="1.25.40.20">
    <property type="entry name" value="Ankyrin repeat-containing domain"/>
    <property type="match status" value="1"/>
</dbReference>
<name>A0AAD5VA97_9APHY</name>
<feature type="region of interest" description="Disordered" evidence="4">
    <location>
        <begin position="330"/>
        <end position="361"/>
    </location>
</feature>
<reference evidence="6" key="1">
    <citation type="submission" date="2022-07" db="EMBL/GenBank/DDBJ databases">
        <title>Genome Sequence of Physisporinus lineatus.</title>
        <authorList>
            <person name="Buettner E."/>
        </authorList>
    </citation>
    <scope>NUCLEOTIDE SEQUENCE</scope>
    <source>
        <strain evidence="6">VT162</strain>
    </source>
</reference>
<dbReference type="Proteomes" id="UP001212997">
    <property type="component" value="Unassembled WGS sequence"/>
</dbReference>
<evidence type="ECO:0000256" key="1">
    <source>
        <dbReference type="ARBA" id="ARBA00022737"/>
    </source>
</evidence>
<dbReference type="InterPro" id="IPR036770">
    <property type="entry name" value="Ankyrin_rpt-contain_sf"/>
</dbReference>
<keyword evidence="1" id="KW-0677">Repeat</keyword>
<dbReference type="SUPFAM" id="SSF56112">
    <property type="entry name" value="Protein kinase-like (PK-like)"/>
    <property type="match status" value="1"/>
</dbReference>
<dbReference type="AlphaFoldDB" id="A0AAD5VA97"/>
<dbReference type="InterPro" id="IPR011009">
    <property type="entry name" value="Kinase-like_dom_sf"/>
</dbReference>
<dbReference type="InterPro" id="IPR000719">
    <property type="entry name" value="Prot_kinase_dom"/>
</dbReference>
<dbReference type="InterPro" id="IPR002110">
    <property type="entry name" value="Ankyrin_rpt"/>
</dbReference>
<feature type="domain" description="Protein kinase" evidence="5">
    <location>
        <begin position="341"/>
        <end position="641"/>
    </location>
</feature>
<proteinExistence type="predicted"/>
<feature type="region of interest" description="Disordered" evidence="4">
    <location>
        <begin position="621"/>
        <end position="641"/>
    </location>
</feature>
<feature type="repeat" description="ANK" evidence="3">
    <location>
        <begin position="177"/>
        <end position="209"/>
    </location>
</feature>
<evidence type="ECO:0000256" key="2">
    <source>
        <dbReference type="ARBA" id="ARBA00023043"/>
    </source>
</evidence>
<dbReference type="EMBL" id="JANAWD010000063">
    <property type="protein sequence ID" value="KAJ3488598.1"/>
    <property type="molecule type" value="Genomic_DNA"/>
</dbReference>
<protein>
    <recommendedName>
        <fullName evidence="5">Protein kinase domain-containing protein</fullName>
    </recommendedName>
</protein>
<comment type="caution">
    <text evidence="6">The sequence shown here is derived from an EMBL/GenBank/DDBJ whole genome shotgun (WGS) entry which is preliminary data.</text>
</comment>
<feature type="repeat" description="ANK" evidence="3">
    <location>
        <begin position="77"/>
        <end position="109"/>
    </location>
</feature>
<dbReference type="InterPro" id="IPR001245">
    <property type="entry name" value="Ser-Thr/Tyr_kinase_cat_dom"/>
</dbReference>
<keyword evidence="7" id="KW-1185">Reference proteome</keyword>
<dbReference type="Pfam" id="PF07714">
    <property type="entry name" value="PK_Tyr_Ser-Thr"/>
    <property type="match status" value="1"/>
</dbReference>
<feature type="compositionally biased region" description="Basic and acidic residues" evidence="4">
    <location>
        <begin position="621"/>
        <end position="635"/>
    </location>
</feature>
<dbReference type="PROSITE" id="PS50011">
    <property type="entry name" value="PROTEIN_KINASE_DOM"/>
    <property type="match status" value="1"/>
</dbReference>
<gene>
    <name evidence="6" type="ORF">NLI96_g2708</name>
</gene>
<dbReference type="GO" id="GO:0005524">
    <property type="term" value="F:ATP binding"/>
    <property type="evidence" value="ECO:0007669"/>
    <property type="project" value="InterPro"/>
</dbReference>
<dbReference type="SUPFAM" id="SSF48403">
    <property type="entry name" value="Ankyrin repeat"/>
    <property type="match status" value="1"/>
</dbReference>
<feature type="compositionally biased region" description="Low complexity" evidence="4">
    <location>
        <begin position="330"/>
        <end position="344"/>
    </location>
</feature>
<sequence length="641" mass="71051">MSSMTPGRNSQSSNFFSVLARRTQKSVLRVPFRPKRSAEHKLTVSASLFDAARCGQLAIVRKLVESRRANVTDRDPDNATALHWAALNGHHDVCQYLVYRGAEVNALGGEILATPLHWAIQHSVLEVVQLLVYHRANPDIQDVQGFSGIHASVHASATSILNFLLQETVDVDASDHFGHTPLMWAAYRGDHQSVGLLLKHGAKVNMQDDHGLTPLHWAIANGNRLCIRILTSYGADCHARDKQGRTPQDMAQELMSLLTMKTMDGWKISDDNYSSDGSSVAGKEQQRTQPQRMSRMVSTSTIDVEDAPPSYDDPNVIPVPAYHLGLLATPSPSTTSDCTSPSDTETIGSGSSLPRGDGLPEPRMTQYPEKIDIFKLVMDAVCSAHAKERLYSLRGQFAEDALCLIQQILDDPSAFGLGHEWEHRFILRRLLTNFSQKADSIPPTLFLDGVDCEDKETLEIGGYADIFQARHDGKLVALKRLRISMVSRENQSYRKAFIREALTWRQLRHPFILPFSGVDSLTFKGYFCMANILVNFELHVQLADFGLALFADSSTASMGSHVGGSARWMCPNLLSGALARPNYTCDIYAFGCVCVEVFSRQPPYQGFNDIQVISQVLHHNARPERPSGDSGKELVARLPRN</sequence>
<dbReference type="Gene3D" id="1.10.510.10">
    <property type="entry name" value="Transferase(Phosphotransferase) domain 1"/>
    <property type="match status" value="1"/>
</dbReference>
<dbReference type="PRINTS" id="PR01415">
    <property type="entry name" value="ANKYRIN"/>
</dbReference>
<keyword evidence="2 3" id="KW-0040">ANK repeat</keyword>
<accession>A0AAD5VA97</accession>
<evidence type="ECO:0000313" key="6">
    <source>
        <dbReference type="EMBL" id="KAJ3488598.1"/>
    </source>
</evidence>
<dbReference type="PROSITE" id="PS50297">
    <property type="entry name" value="ANK_REP_REGION"/>
    <property type="match status" value="4"/>
</dbReference>
<dbReference type="PROSITE" id="PS50088">
    <property type="entry name" value="ANK_REPEAT"/>
    <property type="match status" value="5"/>
</dbReference>
<evidence type="ECO:0000259" key="5">
    <source>
        <dbReference type="PROSITE" id="PS50011"/>
    </source>
</evidence>
<feature type="repeat" description="ANK" evidence="3">
    <location>
        <begin position="114"/>
        <end position="143"/>
    </location>
</feature>
<feature type="region of interest" description="Disordered" evidence="4">
    <location>
        <begin position="269"/>
        <end position="295"/>
    </location>
</feature>
<dbReference type="Pfam" id="PF12796">
    <property type="entry name" value="Ank_2"/>
    <property type="match status" value="2"/>
</dbReference>
<feature type="repeat" description="ANK" evidence="3">
    <location>
        <begin position="144"/>
        <end position="176"/>
    </location>
</feature>
<dbReference type="SMART" id="SM00248">
    <property type="entry name" value="ANK"/>
    <property type="match status" value="6"/>
</dbReference>
<organism evidence="6 7">
    <name type="scientific">Meripilus lineatus</name>
    <dbReference type="NCBI Taxonomy" id="2056292"/>
    <lineage>
        <taxon>Eukaryota</taxon>
        <taxon>Fungi</taxon>
        <taxon>Dikarya</taxon>
        <taxon>Basidiomycota</taxon>
        <taxon>Agaricomycotina</taxon>
        <taxon>Agaricomycetes</taxon>
        <taxon>Polyporales</taxon>
        <taxon>Meripilaceae</taxon>
        <taxon>Meripilus</taxon>
    </lineage>
</organism>
<dbReference type="Gene3D" id="3.30.200.20">
    <property type="entry name" value="Phosphorylase Kinase, domain 1"/>
    <property type="match status" value="1"/>
</dbReference>
<feature type="repeat" description="ANK" evidence="3">
    <location>
        <begin position="210"/>
        <end position="242"/>
    </location>
</feature>
<evidence type="ECO:0000256" key="3">
    <source>
        <dbReference type="PROSITE-ProRule" id="PRU00023"/>
    </source>
</evidence>